<name>R0K1R3_EXST2</name>
<evidence type="ECO:0000313" key="2">
    <source>
        <dbReference type="Proteomes" id="UP000016935"/>
    </source>
</evidence>
<dbReference type="EMBL" id="KB908592">
    <property type="protein sequence ID" value="EOA87078.1"/>
    <property type="molecule type" value="Genomic_DNA"/>
</dbReference>
<keyword evidence="2" id="KW-1185">Reference proteome</keyword>
<dbReference type="GeneID" id="19405647"/>
<accession>R0K1R3</accession>
<sequence>MDALSAIEHMVRDLKVDRDTWQAVALQYKEAFEAQTARLQELQDICFATQAELENERAQNQNASSLDGFEQRFGTATVYSPSSVGAHASPRPPGSSPSLFFQRVNECAAQRNYGCALAEVERLLRGPLSAKARAEGLLLKSTILRASGPDELFDALAACSEAIELCSRLSDLENLLPRIQYQRGLLYYELRVLHQVHGASSQVSDDGLFSSQHDEFRRSCDNELDLLRCAKRRSGFDESRTMEGLLAHLEEKATDSKRRRTSTQLRQRAAAKARRMSLPYKWMKSKSEGYHRDG</sequence>
<protein>
    <submittedName>
        <fullName evidence="1">Uncharacterized protein</fullName>
    </submittedName>
</protein>
<dbReference type="eggNOG" id="ENOG502SKAA">
    <property type="taxonomic scope" value="Eukaryota"/>
</dbReference>
<dbReference type="AlphaFoldDB" id="R0K1R3"/>
<evidence type="ECO:0000313" key="1">
    <source>
        <dbReference type="EMBL" id="EOA87078.1"/>
    </source>
</evidence>
<dbReference type="RefSeq" id="XP_008025598.1">
    <property type="nucleotide sequence ID" value="XM_008027407.1"/>
</dbReference>
<proteinExistence type="predicted"/>
<gene>
    <name evidence="1" type="ORF">SETTUDRAFT_87358</name>
</gene>
<reference evidence="1 2" key="2">
    <citation type="journal article" date="2013" name="PLoS Genet.">
        <title>Comparative genome structure, secondary metabolite, and effector coding capacity across Cochliobolus pathogens.</title>
        <authorList>
            <person name="Condon B.J."/>
            <person name="Leng Y."/>
            <person name="Wu D."/>
            <person name="Bushley K.E."/>
            <person name="Ohm R.A."/>
            <person name="Otillar R."/>
            <person name="Martin J."/>
            <person name="Schackwitz W."/>
            <person name="Grimwood J."/>
            <person name="MohdZainudin N."/>
            <person name="Xue C."/>
            <person name="Wang R."/>
            <person name="Manning V.A."/>
            <person name="Dhillon B."/>
            <person name="Tu Z.J."/>
            <person name="Steffenson B.J."/>
            <person name="Salamov A."/>
            <person name="Sun H."/>
            <person name="Lowry S."/>
            <person name="LaButti K."/>
            <person name="Han J."/>
            <person name="Copeland A."/>
            <person name="Lindquist E."/>
            <person name="Barry K."/>
            <person name="Schmutz J."/>
            <person name="Baker S.E."/>
            <person name="Ciuffetti L.M."/>
            <person name="Grigoriev I.V."/>
            <person name="Zhong S."/>
            <person name="Turgeon B.G."/>
        </authorList>
    </citation>
    <scope>NUCLEOTIDE SEQUENCE [LARGE SCALE GENOMIC DNA]</scope>
    <source>
        <strain evidence="2">28A</strain>
    </source>
</reference>
<reference evidence="1 2" key="1">
    <citation type="journal article" date="2012" name="PLoS Pathog.">
        <title>Diverse lifestyles and strategies of plant pathogenesis encoded in the genomes of eighteen Dothideomycetes fungi.</title>
        <authorList>
            <person name="Ohm R.A."/>
            <person name="Feau N."/>
            <person name="Henrissat B."/>
            <person name="Schoch C.L."/>
            <person name="Horwitz B.A."/>
            <person name="Barry K.W."/>
            <person name="Condon B.J."/>
            <person name="Copeland A.C."/>
            <person name="Dhillon B."/>
            <person name="Glaser F."/>
            <person name="Hesse C.N."/>
            <person name="Kosti I."/>
            <person name="LaButti K."/>
            <person name="Lindquist E.A."/>
            <person name="Lucas S."/>
            <person name="Salamov A.A."/>
            <person name="Bradshaw R.E."/>
            <person name="Ciuffetti L."/>
            <person name="Hamelin R.C."/>
            <person name="Kema G.H.J."/>
            <person name="Lawrence C."/>
            <person name="Scott J.A."/>
            <person name="Spatafora J.W."/>
            <person name="Turgeon B.G."/>
            <person name="de Wit P.J.G.M."/>
            <person name="Zhong S."/>
            <person name="Goodwin S.B."/>
            <person name="Grigoriev I.V."/>
        </authorList>
    </citation>
    <scope>NUCLEOTIDE SEQUENCE [LARGE SCALE GENOMIC DNA]</scope>
    <source>
        <strain evidence="2">28A</strain>
    </source>
</reference>
<organism evidence="1 2">
    <name type="scientific">Exserohilum turcicum (strain 28A)</name>
    <name type="common">Northern leaf blight fungus</name>
    <name type="synonym">Setosphaeria turcica</name>
    <dbReference type="NCBI Taxonomy" id="671987"/>
    <lineage>
        <taxon>Eukaryota</taxon>
        <taxon>Fungi</taxon>
        <taxon>Dikarya</taxon>
        <taxon>Ascomycota</taxon>
        <taxon>Pezizomycotina</taxon>
        <taxon>Dothideomycetes</taxon>
        <taxon>Pleosporomycetidae</taxon>
        <taxon>Pleosporales</taxon>
        <taxon>Pleosporineae</taxon>
        <taxon>Pleosporaceae</taxon>
        <taxon>Exserohilum</taxon>
    </lineage>
</organism>
<dbReference type="Proteomes" id="UP000016935">
    <property type="component" value="Unassembled WGS sequence"/>
</dbReference>
<dbReference type="HOGENOM" id="CLU_947200_0_0_1"/>
<dbReference type="OrthoDB" id="3791184at2759"/>